<dbReference type="InterPro" id="IPR051396">
    <property type="entry name" value="Bact_Antivir_Def_Nuclease"/>
</dbReference>
<dbReference type="InterPro" id="IPR027417">
    <property type="entry name" value="P-loop_NTPase"/>
</dbReference>
<dbReference type="InterPro" id="IPR038729">
    <property type="entry name" value="Rad50/SbcC_AAA"/>
</dbReference>
<organism evidence="2 3">
    <name type="scientific">Pseudomonas shirazica</name>
    <dbReference type="NCBI Taxonomy" id="1940636"/>
    <lineage>
        <taxon>Bacteria</taxon>
        <taxon>Pseudomonadati</taxon>
        <taxon>Pseudomonadota</taxon>
        <taxon>Gammaproteobacteria</taxon>
        <taxon>Pseudomonadales</taxon>
        <taxon>Pseudomonadaceae</taxon>
        <taxon>Pseudomonas</taxon>
    </lineage>
</organism>
<sequence>MTPIHRPECPNYLRPYLADDPSDWEQRQILDRRGMIRRHELPNKIRLRLVDDLAPIFGPLCCYCESYAHPGNGVIERHRPRSGVRGEEPYWHLQTDWRNLYWACPVCDRYKGNRFPLLGPALPNRPYLETVEFEVPGLLDPCRDDPDQHLRFEENGSVIGISTRGDITIKLLDLNRRQLIQTRREQVMLMTSVGQLDLSNGHPDITNGHPAHRAVWRQLAADLSRNSPSYGFPSLSVHGIQDNIARFESNPPAEVIDTETGQGMDSYLTKAQYVTRLEIKNFGPIHHLDLNLEAPGASSAPCFALLGENGVGKSTVLRALALALSGEAYSKVLRYNSNKLLATGAYEGSVVVTLVGGDQVSMTFRRNKKIEFSNVHSRSLVVAYGATRLLATKRHRAKPGKDHAKIDNLFDPFLPITNPSNWLKGLDHARLEEVNEVLQKLMPKDHQVRVVVASEGAMTLDVGGIPGRQLNELSDGYQCMIGMAVDIMQVLYQSGAALDSAEGIVLIDELGNHFHPAWRLQCLPALREAFPGAQIIYSTHDPLCLRGLKEGEVAVLRRDKLNHIYALENLPTVSKLRVDQLLTSEHFGLRSTVDPELDIKIQAYEELLSKPERSDDEEQYLAELVGELTDTRYLGGSRRERMALQMLDTTGALDIPVEAAADVQHFTDSTVSKLKFLMQQVVPLSDRTEEQQ</sequence>
<dbReference type="Gene3D" id="3.40.50.300">
    <property type="entry name" value="P-loop containing nucleotide triphosphate hydrolases"/>
    <property type="match status" value="2"/>
</dbReference>
<protein>
    <submittedName>
        <fullName evidence="2">AAA family ATPase</fullName>
    </submittedName>
</protein>
<gene>
    <name evidence="2" type="ORF">QR297_11570</name>
</gene>
<keyword evidence="3" id="KW-1185">Reference proteome</keyword>
<dbReference type="PANTHER" id="PTHR43581">
    <property type="entry name" value="ATP/GTP PHOSPHATASE"/>
    <property type="match status" value="1"/>
</dbReference>
<feature type="domain" description="AAA+ ATPase" evidence="1">
    <location>
        <begin position="299"/>
        <end position="559"/>
    </location>
</feature>
<dbReference type="SUPFAM" id="SSF52540">
    <property type="entry name" value="P-loop containing nucleoside triphosphate hydrolases"/>
    <property type="match status" value="1"/>
</dbReference>
<dbReference type="Proteomes" id="UP001258940">
    <property type="component" value="Chromosome"/>
</dbReference>
<evidence type="ECO:0000259" key="1">
    <source>
        <dbReference type="SMART" id="SM00382"/>
    </source>
</evidence>
<dbReference type="PANTHER" id="PTHR43581:SF2">
    <property type="entry name" value="EXCINUCLEASE ATPASE SUBUNIT"/>
    <property type="match status" value="1"/>
</dbReference>
<evidence type="ECO:0000313" key="2">
    <source>
        <dbReference type="EMBL" id="WMY87442.1"/>
    </source>
</evidence>
<dbReference type="SMART" id="SM00382">
    <property type="entry name" value="AAA"/>
    <property type="match status" value="1"/>
</dbReference>
<accession>A0ABY9SWJ3</accession>
<dbReference type="EMBL" id="CP127845">
    <property type="protein sequence ID" value="WMY87442.1"/>
    <property type="molecule type" value="Genomic_DNA"/>
</dbReference>
<proteinExistence type="predicted"/>
<dbReference type="RefSeq" id="WP_309673706.1">
    <property type="nucleotide sequence ID" value="NZ_CP127845.1"/>
</dbReference>
<dbReference type="InterPro" id="IPR003593">
    <property type="entry name" value="AAA+_ATPase"/>
</dbReference>
<name>A0ABY9SWJ3_9PSED</name>
<reference evidence="2 3" key="1">
    <citation type="journal article" date="2023" name="J Bioinform Genom">
        <title>Complete genome sequence of the bacterium Pseudomonas shirazica hy376 from natural waters of algiers.</title>
        <authorList>
            <person name="Haffaressas Y."/>
            <person name="Seghouani N."/>
            <person name="Arzamasceva V.O."/>
            <person name="Tepeeva A.N."/>
            <person name="Vasilenko O.V."/>
        </authorList>
    </citation>
    <scope>NUCLEOTIDE SEQUENCE [LARGE SCALE GENOMIC DNA]</scope>
    <source>
        <strain evidence="2 3">HY376</strain>
    </source>
</reference>
<evidence type="ECO:0000313" key="3">
    <source>
        <dbReference type="Proteomes" id="UP001258940"/>
    </source>
</evidence>
<dbReference type="Gene3D" id="1.10.30.50">
    <property type="match status" value="1"/>
</dbReference>
<dbReference type="Pfam" id="PF13476">
    <property type="entry name" value="AAA_23"/>
    <property type="match status" value="1"/>
</dbReference>